<evidence type="ECO:0000313" key="3">
    <source>
        <dbReference type="Proteomes" id="UP000002530"/>
    </source>
</evidence>
<name>A4D9G2_ASPFU</name>
<dbReference type="AlphaFoldDB" id="A4D9G2"/>
<accession>A4D9G2</accession>
<evidence type="ECO:0000259" key="1">
    <source>
        <dbReference type="Pfam" id="PF13391"/>
    </source>
</evidence>
<feature type="domain" description="HNH nuclease" evidence="1">
    <location>
        <begin position="216"/>
        <end position="310"/>
    </location>
</feature>
<protein>
    <recommendedName>
        <fullName evidence="1">HNH nuclease domain-containing protein</fullName>
    </recommendedName>
</protein>
<proteinExistence type="predicted"/>
<comment type="caution">
    <text evidence="2">The sequence shown here is derived from an EMBL/GenBank/DDBJ whole genome shotgun (WGS) entry which is preliminary data.</text>
</comment>
<dbReference type="InParanoid" id="A4D9G2"/>
<dbReference type="EMBL" id="AAHF01000002">
    <property type="protein sequence ID" value="EBA27481.1"/>
    <property type="molecule type" value="Genomic_DNA"/>
</dbReference>
<gene>
    <name evidence="2" type="ORF">AFUA_3G06425</name>
</gene>
<dbReference type="Pfam" id="PF13391">
    <property type="entry name" value="HNH_2"/>
    <property type="match status" value="1"/>
</dbReference>
<reference evidence="2 3" key="1">
    <citation type="journal article" date="2005" name="Nature">
        <title>Genomic sequence of the pathogenic and allergenic filamentous fungus Aspergillus fumigatus.</title>
        <authorList>
            <person name="Nierman W.C."/>
            <person name="Pain A."/>
            <person name="Anderson M.J."/>
            <person name="Wortman J.R."/>
            <person name="Kim H.S."/>
            <person name="Arroyo J."/>
            <person name="Berriman M."/>
            <person name="Abe K."/>
            <person name="Archer D.B."/>
            <person name="Bermejo C."/>
            <person name="Bennett J."/>
            <person name="Bowyer P."/>
            <person name="Chen D."/>
            <person name="Collins M."/>
            <person name="Coulsen R."/>
            <person name="Davies R."/>
            <person name="Dyer P.S."/>
            <person name="Farman M."/>
            <person name="Fedorova N."/>
            <person name="Fedorova N."/>
            <person name="Feldblyum T.V."/>
            <person name="Fischer R."/>
            <person name="Fosker N."/>
            <person name="Fraser A."/>
            <person name="Garcia J.L."/>
            <person name="Garcia M.J."/>
            <person name="Goble A."/>
            <person name="Goldman G.H."/>
            <person name="Gomi K."/>
            <person name="Griffith-Jones S."/>
            <person name="Gwilliam R."/>
            <person name="Haas B."/>
            <person name="Haas H."/>
            <person name="Harris D."/>
            <person name="Horiuchi H."/>
            <person name="Huang J."/>
            <person name="Humphray S."/>
            <person name="Jimenez J."/>
            <person name="Keller N."/>
            <person name="Khouri H."/>
            <person name="Kitamoto K."/>
            <person name="Kobayashi T."/>
            <person name="Konzack S."/>
            <person name="Kulkarni R."/>
            <person name="Kumagai T."/>
            <person name="Lafon A."/>
            <person name="Latge J.P."/>
            <person name="Li W."/>
            <person name="Lord A."/>
            <person name="Lu C."/>
            <person name="Majoros W.H."/>
            <person name="May G.S."/>
            <person name="Miller B.L."/>
            <person name="Mohamoud Y."/>
            <person name="Molina M."/>
            <person name="Monod M."/>
            <person name="Mouyna I."/>
            <person name="Mulligan S."/>
            <person name="Murphy L."/>
            <person name="O'Neil S."/>
            <person name="Paulsen I."/>
            <person name="Penalva M.A."/>
            <person name="Pertea M."/>
            <person name="Price C."/>
            <person name="Pritchard B.L."/>
            <person name="Quail M.A."/>
            <person name="Rabbinowitsch E."/>
            <person name="Rawlins N."/>
            <person name="Rajandream M.A."/>
            <person name="Reichard U."/>
            <person name="Renauld H."/>
            <person name="Robson G.D."/>
            <person name="Rodriguez de Cordoba S."/>
            <person name="Rodriguez-Pena J.M."/>
            <person name="Ronning C.M."/>
            <person name="Rutter S."/>
            <person name="Salzberg S.L."/>
            <person name="Sanchez M."/>
            <person name="Sanchez-Ferrero J.C."/>
            <person name="Saunders D."/>
            <person name="Seeger K."/>
            <person name="Squares R."/>
            <person name="Squares S."/>
            <person name="Takeuchi M."/>
            <person name="Tekaia F."/>
            <person name="Turner G."/>
            <person name="Vazquez de Aldana C.R."/>
            <person name="Weidman J."/>
            <person name="White O."/>
            <person name="Woodward J."/>
            <person name="Yu J.H."/>
            <person name="Fraser C."/>
            <person name="Galagan J.E."/>
            <person name="Asai K."/>
            <person name="Machida M."/>
            <person name="Hall N."/>
            <person name="Barrell B."/>
            <person name="Denning D.W."/>
        </authorList>
    </citation>
    <scope>NUCLEOTIDE SEQUENCE [LARGE SCALE GENOMIC DNA]</scope>
    <source>
        <strain evidence="2 3">Af293</strain>
    </source>
</reference>
<dbReference type="RefSeq" id="XP_001481603.1">
    <property type="nucleotide sequence ID" value="XM_001481553.1"/>
</dbReference>
<dbReference type="InterPro" id="IPR003615">
    <property type="entry name" value="HNH_nuc"/>
</dbReference>
<dbReference type="HOGENOM" id="CLU_043858_1_1_1"/>
<keyword evidence="3" id="KW-1185">Reference proteome</keyword>
<dbReference type="GeneID" id="5077035"/>
<dbReference type="OMA" id="HIWLEAV"/>
<dbReference type="OrthoDB" id="2104739at2759"/>
<dbReference type="Proteomes" id="UP000002530">
    <property type="component" value="Unassembled WGS sequence"/>
</dbReference>
<sequence>MERQHRLHRHRSSLEGVIVPSPQPLKVEERSLAIQVFDNIMLHFEPCQATNISYKPVTLIKLMKNKVSEKDEFLDLFFTFIQQGLLSEREGTGLEQILSHLNRFCIWSAEETNALHDCLVAFAKDFIDNFLPLKSLAVKTPQLTPALSHPRTPEATIGTPQRVSTSRQACLIRDRHRCIISRKFNAQEGQRRYKRDGSNLKDDDGKSLLEERDNMAFLEVAHIIPHSLMSLTSEENEWGLVSAHVLSDLTIILADYIQADSKQMAYRILRMFNPSAIHLINGVDINRPMNALTLTHDLHKLFSNFDIAFEPAGSQPHTYKINYVETDRIGRVERLPVIRTLYLTPDQSIDPPSPQLLKIHAAIGRILHLSAAGDYIDDLLRDIEEMEAGKVMTNGSTRLDDYIRFRLGETSVY</sequence>
<dbReference type="KEGG" id="afm:AFUA_3G06425"/>
<organism evidence="2 3">
    <name type="scientific">Aspergillus fumigatus (strain ATCC MYA-4609 / CBS 101355 / FGSC A1100 / Af293)</name>
    <name type="common">Neosartorya fumigata</name>
    <dbReference type="NCBI Taxonomy" id="330879"/>
    <lineage>
        <taxon>Eukaryota</taxon>
        <taxon>Fungi</taxon>
        <taxon>Dikarya</taxon>
        <taxon>Ascomycota</taxon>
        <taxon>Pezizomycotina</taxon>
        <taxon>Eurotiomycetes</taxon>
        <taxon>Eurotiomycetidae</taxon>
        <taxon>Eurotiales</taxon>
        <taxon>Aspergillaceae</taxon>
        <taxon>Aspergillus</taxon>
        <taxon>Aspergillus subgen. Fumigati</taxon>
    </lineage>
</organism>
<evidence type="ECO:0000313" key="2">
    <source>
        <dbReference type="EMBL" id="EBA27481.1"/>
    </source>
</evidence>